<evidence type="ECO:0008006" key="4">
    <source>
        <dbReference type="Google" id="ProtNLM"/>
    </source>
</evidence>
<evidence type="ECO:0000313" key="2">
    <source>
        <dbReference type="EMBL" id="MBF1415919.1"/>
    </source>
</evidence>
<name>A0A930I1F9_9BACT</name>
<sequence>MNNQKIYKKCSLYLILTFILTIIASSCTNEDLSDNNRKLLNSVEDKNLTTFVSSPSTRISIDYNNGKYKWTKGDRIFVLDDNGIWQQSTNAVDEDNVASFKFKVPGKFGGKNSYKVLYLGENTNSNQVVYPNIQQQDTPNSSSHLGKSGDWGTAIAKKGTGIAYEFRIKHKSTILVLQPYNANSRLEDCYIYKVEISSDNDVVGTYSIDHSTETLKNDGTGKVITVNTNSKNSALNQYPNGFPIKEITANIDDNGTYVVMKPGVHKLTIKYYIQDVFTKVSDVITKHYPSFDYKENTYYPMPANLKILNYSPMYYMWDAKQNYWYPHQWGTTDVWQPKVSAEIMSSYAKLPGDSYNNNYPREKDTAPDRWYNDSYPGENIRNDAQTALFKQLPNANEMAWYCLKGDPHIDKDKLYSFVGHLWKGGMWFLKKEKISGFSTEQTPDGKDCRLLVANTYYHNSAPVATPPAAARLSDYFFLPALGYSYIGRMVNVGFSGYFYSSSARPKNGNDGSPYAIALSFRGETKYDFQVYVEAINRIKACRTHVFGMTEGQ</sequence>
<accession>A0A930I1F9</accession>
<organism evidence="2 3">
    <name type="scientific">Prevotella histicola</name>
    <dbReference type="NCBI Taxonomy" id="470565"/>
    <lineage>
        <taxon>Bacteria</taxon>
        <taxon>Pseudomonadati</taxon>
        <taxon>Bacteroidota</taxon>
        <taxon>Bacteroidia</taxon>
        <taxon>Bacteroidales</taxon>
        <taxon>Prevotellaceae</taxon>
        <taxon>Prevotella</taxon>
    </lineage>
</organism>
<dbReference type="PROSITE" id="PS51257">
    <property type="entry name" value="PROKAR_LIPOPROTEIN"/>
    <property type="match status" value="1"/>
</dbReference>
<dbReference type="AlphaFoldDB" id="A0A930I1F9"/>
<feature type="signal peptide" evidence="1">
    <location>
        <begin position="1"/>
        <end position="29"/>
    </location>
</feature>
<dbReference type="EMBL" id="JABZSQ010000265">
    <property type="protein sequence ID" value="MBF1415919.1"/>
    <property type="molecule type" value="Genomic_DNA"/>
</dbReference>
<keyword evidence="1" id="KW-0732">Signal</keyword>
<evidence type="ECO:0000313" key="3">
    <source>
        <dbReference type="Proteomes" id="UP000757461"/>
    </source>
</evidence>
<dbReference type="Proteomes" id="UP000757461">
    <property type="component" value="Unassembled WGS sequence"/>
</dbReference>
<feature type="chain" id="PRO_5037726102" description="Lipoprotein" evidence="1">
    <location>
        <begin position="30"/>
        <end position="552"/>
    </location>
</feature>
<reference evidence="2" key="1">
    <citation type="submission" date="2020-04" db="EMBL/GenBank/DDBJ databases">
        <title>Deep metagenomics examines the oral microbiome during advanced dental caries in children, revealing novel taxa and co-occurrences with host molecules.</title>
        <authorList>
            <person name="Baker J.L."/>
            <person name="Morton J.T."/>
            <person name="Dinis M."/>
            <person name="Alvarez R."/>
            <person name="Tran N.C."/>
            <person name="Knight R."/>
            <person name="Edlund A."/>
        </authorList>
    </citation>
    <scope>NUCLEOTIDE SEQUENCE</scope>
    <source>
        <strain evidence="2">JCVI_25_bin.9</strain>
    </source>
</reference>
<proteinExistence type="predicted"/>
<protein>
    <recommendedName>
        <fullName evidence="4">Lipoprotein</fullName>
    </recommendedName>
</protein>
<comment type="caution">
    <text evidence="2">The sequence shown here is derived from an EMBL/GenBank/DDBJ whole genome shotgun (WGS) entry which is preliminary data.</text>
</comment>
<gene>
    <name evidence="2" type="ORF">HXN33_10115</name>
</gene>
<evidence type="ECO:0000256" key="1">
    <source>
        <dbReference type="SAM" id="SignalP"/>
    </source>
</evidence>